<name>A0A376MPK8_ECOLX</name>
<evidence type="ECO:0000313" key="1">
    <source>
        <dbReference type="EMBL" id="STG52362.1"/>
    </source>
</evidence>
<dbReference type="AlphaFoldDB" id="A0A376MPK8"/>
<gene>
    <name evidence="1" type="ORF">NCTC11112_02865</name>
</gene>
<sequence length="76" mass="8465">MFKEIFTRSFAIYLPVWFIAIHCLARSDSEYGGPAVLKCALPENGGDARRRIVENVRHPSGRIKSGGSGICPRTTW</sequence>
<organism evidence="1 2">
    <name type="scientific">Escherichia coli</name>
    <dbReference type="NCBI Taxonomy" id="562"/>
    <lineage>
        <taxon>Bacteria</taxon>
        <taxon>Pseudomonadati</taxon>
        <taxon>Pseudomonadota</taxon>
        <taxon>Gammaproteobacteria</taxon>
        <taxon>Enterobacterales</taxon>
        <taxon>Enterobacteriaceae</taxon>
        <taxon>Escherichia</taxon>
    </lineage>
</organism>
<reference evidence="1 2" key="1">
    <citation type="submission" date="2018-06" db="EMBL/GenBank/DDBJ databases">
        <authorList>
            <consortium name="Pathogen Informatics"/>
            <person name="Doyle S."/>
        </authorList>
    </citation>
    <scope>NUCLEOTIDE SEQUENCE [LARGE SCALE GENOMIC DNA]</scope>
    <source>
        <strain evidence="1 2">NCTC11112</strain>
    </source>
</reference>
<dbReference type="Proteomes" id="UP000254817">
    <property type="component" value="Unassembled WGS sequence"/>
</dbReference>
<protein>
    <submittedName>
        <fullName evidence="1">Uncharacterized protein</fullName>
    </submittedName>
</protein>
<dbReference type="EMBL" id="UGAW01000001">
    <property type="protein sequence ID" value="STG52362.1"/>
    <property type="molecule type" value="Genomic_DNA"/>
</dbReference>
<accession>A0A376MPK8</accession>
<proteinExistence type="predicted"/>
<evidence type="ECO:0000313" key="2">
    <source>
        <dbReference type="Proteomes" id="UP000254817"/>
    </source>
</evidence>